<sequence length="879" mass="101729">MFNVRNFPLRWDKESLLYIILFGMVLFTSRYKLTMEYGFIFSFTSIFLFLILRLYGLPQAVLTAVLAFFVIPHHFSNIAFHLLLLTEIIFVGCFFYKGRKAKMFFVDALFWLTIGLIALYLINHPFVKGQALYFQIGKNIINGFLNVLLADMLLAYVPFYKLFKNNRVNKNSVSIHQFLFHVTLISIIIPFFLSVMINVWSTERYVKKEIMQQAEKNMNLIVEEISFLNKNGNKEISLQNEKLLNQLNVLVRSYQSSEYDIIITDYANLVYASSSERILAHTVYNWRKNHSVHQINNDFYEVLPNDNEDYPIGKWNKGNYLFTEKLEPLPLKLVIQYPISQFQNKIYTIFLDQLKFSLIFALCIAILVHIVSNLFMKNVKQLTTATTGLPQKLIQFEKIDWPQSYVSEMRLLTQNLVKMADKIIELFRESTDMNEKMKKQTEKLTHSEDELHRLAFYDVLTGLPNRLYFQDFVKSLIQRNTSKHIAIIFIDINQFKQINDTLGHVAGDTLLQLVANKLRTLHDDHREVFRLGGDEFVIVQNVNHREEVNHTLEQMAQEFVAPFHVQQQLLYISASIGISMYPEDGEDLDTLVKCADIAMYSSKENGGNTAQFFDKSMKNKFEDSLTIENALRAVIDKGGLELYYQPKFCNEKVTSMEVLIRWQDSKLGNVSPSTFIPIAEDIGLILQIDEWVLINACKQNKAWQDSGLATVPVSVNISAKHFQQDYLISLIKYALDVSGLAPEYLKLEITESVFIDNLSHVAEIIRQLKELGIHISIDDFGKGYSSLYQLLQLPIDEIKIDRQFIMDIDQNEKKSLLVRSILDIAHGLQLNVVAEGIETVNERDILVQMGCDELQGYLFSKPISSEEMGRFLSRDRVYS</sequence>
<dbReference type="CDD" id="cd01949">
    <property type="entry name" value="GGDEF"/>
    <property type="match status" value="1"/>
</dbReference>
<feature type="domain" description="GGDEF" evidence="3">
    <location>
        <begin position="483"/>
        <end position="615"/>
    </location>
</feature>
<feature type="transmembrane region" description="Helical" evidence="1">
    <location>
        <begin position="178"/>
        <end position="201"/>
    </location>
</feature>
<dbReference type="InterPro" id="IPR035919">
    <property type="entry name" value="EAL_sf"/>
</dbReference>
<dbReference type="EMBL" id="LQYN01000128">
    <property type="protein sequence ID" value="KYC90336.1"/>
    <property type="molecule type" value="Genomic_DNA"/>
</dbReference>
<protein>
    <submittedName>
        <fullName evidence="4">Uncharacterized protein</fullName>
    </submittedName>
</protein>
<dbReference type="InterPro" id="IPR043128">
    <property type="entry name" value="Rev_trsase/Diguanyl_cyclase"/>
</dbReference>
<dbReference type="Pfam" id="PF00990">
    <property type="entry name" value="GGDEF"/>
    <property type="match status" value="1"/>
</dbReference>
<comment type="caution">
    <text evidence="4">The sequence shown here is derived from an EMBL/GenBank/DDBJ whole genome shotgun (WGS) entry which is preliminary data.</text>
</comment>
<dbReference type="InterPro" id="IPR001633">
    <property type="entry name" value="EAL_dom"/>
</dbReference>
<dbReference type="InterPro" id="IPR000160">
    <property type="entry name" value="GGDEF_dom"/>
</dbReference>
<evidence type="ECO:0000313" key="4">
    <source>
        <dbReference type="EMBL" id="KYC90336.1"/>
    </source>
</evidence>
<evidence type="ECO:0000259" key="2">
    <source>
        <dbReference type="PROSITE" id="PS50883"/>
    </source>
</evidence>
<dbReference type="CDD" id="cd01948">
    <property type="entry name" value="EAL"/>
    <property type="match status" value="1"/>
</dbReference>
<dbReference type="Proteomes" id="UP000075666">
    <property type="component" value="Unassembled WGS sequence"/>
</dbReference>
<dbReference type="SMART" id="SM00052">
    <property type="entry name" value="EAL"/>
    <property type="match status" value="1"/>
</dbReference>
<keyword evidence="5" id="KW-1185">Reference proteome</keyword>
<dbReference type="InterPro" id="IPR029787">
    <property type="entry name" value="Nucleotide_cyclase"/>
</dbReference>
<organism evidence="4 5">
    <name type="scientific">Heyndrickxia sporothermodurans</name>
    <dbReference type="NCBI Taxonomy" id="46224"/>
    <lineage>
        <taxon>Bacteria</taxon>
        <taxon>Bacillati</taxon>
        <taxon>Bacillota</taxon>
        <taxon>Bacilli</taxon>
        <taxon>Bacillales</taxon>
        <taxon>Bacillaceae</taxon>
        <taxon>Heyndrickxia</taxon>
    </lineage>
</organism>
<dbReference type="Gene3D" id="3.20.20.450">
    <property type="entry name" value="EAL domain"/>
    <property type="match status" value="1"/>
</dbReference>
<gene>
    <name evidence="4" type="ORF">B4102_3844</name>
</gene>
<feature type="transmembrane region" description="Helical" evidence="1">
    <location>
        <begin position="15"/>
        <end position="33"/>
    </location>
</feature>
<keyword evidence="1" id="KW-1133">Transmembrane helix</keyword>
<feature type="transmembrane region" description="Helical" evidence="1">
    <location>
        <begin position="78"/>
        <end position="97"/>
    </location>
</feature>
<dbReference type="SMART" id="SM00267">
    <property type="entry name" value="GGDEF"/>
    <property type="match status" value="1"/>
</dbReference>
<feature type="domain" description="EAL" evidence="2">
    <location>
        <begin position="624"/>
        <end position="876"/>
    </location>
</feature>
<dbReference type="SUPFAM" id="SSF141868">
    <property type="entry name" value="EAL domain-like"/>
    <property type="match status" value="1"/>
</dbReference>
<keyword evidence="1" id="KW-0472">Membrane</keyword>
<accession>A0A150KKZ5</accession>
<evidence type="ECO:0000256" key="1">
    <source>
        <dbReference type="SAM" id="Phobius"/>
    </source>
</evidence>
<dbReference type="OrthoDB" id="9759607at2"/>
<dbReference type="PROSITE" id="PS50887">
    <property type="entry name" value="GGDEF"/>
    <property type="match status" value="1"/>
</dbReference>
<name>A0A150KKZ5_9BACI</name>
<proteinExistence type="predicted"/>
<dbReference type="InterPro" id="IPR052155">
    <property type="entry name" value="Biofilm_reg_signaling"/>
</dbReference>
<dbReference type="PATRIC" id="fig|46224.3.peg.985"/>
<dbReference type="AlphaFoldDB" id="A0A150KKZ5"/>
<evidence type="ECO:0000259" key="3">
    <source>
        <dbReference type="PROSITE" id="PS50887"/>
    </source>
</evidence>
<dbReference type="Gene3D" id="3.30.70.270">
    <property type="match status" value="1"/>
</dbReference>
<dbReference type="RefSeq" id="WP_066235466.1">
    <property type="nucleotide sequence ID" value="NZ_LQYN01000128.1"/>
</dbReference>
<keyword evidence="1" id="KW-0812">Transmembrane</keyword>
<reference evidence="4 5" key="1">
    <citation type="submission" date="2016-01" db="EMBL/GenBank/DDBJ databases">
        <title>Genome Sequences of Twelve Sporeforming Bacillus Species Isolated from Foods.</title>
        <authorList>
            <person name="Berendsen E.M."/>
            <person name="Wells-Bennik M.H."/>
            <person name="Krawcyk A.O."/>
            <person name="De Jong A."/>
            <person name="Holsappel S."/>
            <person name="Eijlander R.T."/>
            <person name="Kuipers O.P."/>
        </authorList>
    </citation>
    <scope>NUCLEOTIDE SEQUENCE [LARGE SCALE GENOMIC DNA]</scope>
    <source>
        <strain evidence="4 5">B4102</strain>
    </source>
</reference>
<dbReference type="Pfam" id="PF00563">
    <property type="entry name" value="EAL"/>
    <property type="match status" value="1"/>
</dbReference>
<evidence type="ECO:0000313" key="5">
    <source>
        <dbReference type="Proteomes" id="UP000075666"/>
    </source>
</evidence>
<dbReference type="SUPFAM" id="SSF55073">
    <property type="entry name" value="Nucleotide cyclase"/>
    <property type="match status" value="1"/>
</dbReference>
<dbReference type="NCBIfam" id="TIGR00254">
    <property type="entry name" value="GGDEF"/>
    <property type="match status" value="1"/>
</dbReference>
<dbReference type="PROSITE" id="PS50883">
    <property type="entry name" value="EAL"/>
    <property type="match status" value="1"/>
</dbReference>
<feature type="transmembrane region" description="Helical" evidence="1">
    <location>
        <begin position="356"/>
        <end position="376"/>
    </location>
</feature>
<feature type="transmembrane region" description="Helical" evidence="1">
    <location>
        <begin position="39"/>
        <end position="71"/>
    </location>
</feature>
<dbReference type="STRING" id="46224.B4102_3844"/>
<feature type="transmembrane region" description="Helical" evidence="1">
    <location>
        <begin position="103"/>
        <end position="122"/>
    </location>
</feature>
<dbReference type="PANTHER" id="PTHR44757:SF2">
    <property type="entry name" value="BIOFILM ARCHITECTURE MAINTENANCE PROTEIN MBAA"/>
    <property type="match status" value="1"/>
</dbReference>
<dbReference type="PANTHER" id="PTHR44757">
    <property type="entry name" value="DIGUANYLATE CYCLASE DGCP"/>
    <property type="match status" value="1"/>
</dbReference>
<feature type="transmembrane region" description="Helical" evidence="1">
    <location>
        <begin position="143"/>
        <end position="163"/>
    </location>
</feature>